<dbReference type="SUPFAM" id="SSF51182">
    <property type="entry name" value="RmlC-like cupins"/>
    <property type="match status" value="1"/>
</dbReference>
<dbReference type="Proteomes" id="UP000011682">
    <property type="component" value="Unassembled WGS sequence"/>
</dbReference>
<protein>
    <submittedName>
        <fullName evidence="2">Cupin domain-containing protein</fullName>
    </submittedName>
</protein>
<name>S9P7P6_CYSF2</name>
<organism evidence="2 3">
    <name type="scientific">Cystobacter fuscus (strain ATCC 25194 / DSM 2262 / NBRC 100088 / M29)</name>
    <dbReference type="NCBI Taxonomy" id="1242864"/>
    <lineage>
        <taxon>Bacteria</taxon>
        <taxon>Pseudomonadati</taxon>
        <taxon>Myxococcota</taxon>
        <taxon>Myxococcia</taxon>
        <taxon>Myxococcales</taxon>
        <taxon>Cystobacterineae</taxon>
        <taxon>Archangiaceae</taxon>
        <taxon>Cystobacter</taxon>
    </lineage>
</organism>
<evidence type="ECO:0000259" key="1">
    <source>
        <dbReference type="Pfam" id="PF07883"/>
    </source>
</evidence>
<dbReference type="InterPro" id="IPR014500">
    <property type="entry name" value="UCP019307_cupin"/>
</dbReference>
<dbReference type="Pfam" id="PF07883">
    <property type="entry name" value="Cupin_2"/>
    <property type="match status" value="1"/>
</dbReference>
<dbReference type="InterPro" id="IPR013096">
    <property type="entry name" value="Cupin_2"/>
</dbReference>
<dbReference type="PANTHER" id="PTHR36448">
    <property type="entry name" value="BLR7373 PROTEIN"/>
    <property type="match status" value="1"/>
</dbReference>
<gene>
    <name evidence="2" type="ORF">D187_004279</name>
</gene>
<dbReference type="InterPro" id="IPR014710">
    <property type="entry name" value="RmlC-like_jellyroll"/>
</dbReference>
<sequence length="197" mass="21177">MTRMHRHVGGLLSTLALVSAEPVSGAPSPAPPAPETLRFTDDGRIPNSRFPVLIYRAVLPPETEDLAGAFETLFRRHGWPAQWRAGVYAIHHYHSTAHETLGVAAGHARLMLGGEHGQEVDVGPGDVVVLPAGTGHRRLRADSEFLVVGAYPEGQQWDMMRGEPSERPAALERIAAVPLPKGDPVSGAKGALVTLWK</sequence>
<keyword evidence="3" id="KW-1185">Reference proteome</keyword>
<dbReference type="EMBL" id="ANAH02000026">
    <property type="protein sequence ID" value="EPX58242.1"/>
    <property type="molecule type" value="Genomic_DNA"/>
</dbReference>
<reference evidence="2" key="1">
    <citation type="submission" date="2013-05" db="EMBL/GenBank/DDBJ databases">
        <title>Genome assembly of Cystobacter fuscus DSM 2262.</title>
        <authorList>
            <person name="Sharma G."/>
            <person name="Khatri I."/>
            <person name="Kaur C."/>
            <person name="Mayilraj S."/>
            <person name="Subramanian S."/>
        </authorList>
    </citation>
    <scope>NUCLEOTIDE SEQUENCE [LARGE SCALE GENOMIC DNA]</scope>
    <source>
        <strain evidence="2">DSM 2262</strain>
    </source>
</reference>
<dbReference type="eggNOG" id="COG4297">
    <property type="taxonomic scope" value="Bacteria"/>
</dbReference>
<evidence type="ECO:0000313" key="2">
    <source>
        <dbReference type="EMBL" id="EPX58242.1"/>
    </source>
</evidence>
<proteinExistence type="predicted"/>
<dbReference type="CDD" id="cd02219">
    <property type="entry name" value="cupin_YjlB-like"/>
    <property type="match status" value="1"/>
</dbReference>
<dbReference type="PIRSF" id="PIRSF019307">
    <property type="entry name" value="UCP019307"/>
    <property type="match status" value="1"/>
</dbReference>
<dbReference type="OrthoDB" id="9791759at2"/>
<evidence type="ECO:0000313" key="3">
    <source>
        <dbReference type="Proteomes" id="UP000011682"/>
    </source>
</evidence>
<dbReference type="InterPro" id="IPR047121">
    <property type="entry name" value="YjiB-like"/>
</dbReference>
<dbReference type="InterPro" id="IPR011051">
    <property type="entry name" value="RmlC_Cupin_sf"/>
</dbReference>
<comment type="caution">
    <text evidence="2">The sequence shown here is derived from an EMBL/GenBank/DDBJ whole genome shotgun (WGS) entry which is preliminary data.</text>
</comment>
<dbReference type="PANTHER" id="PTHR36448:SF2">
    <property type="entry name" value="CUPIN TYPE-1 DOMAIN-CONTAINING PROTEIN"/>
    <property type="match status" value="1"/>
</dbReference>
<dbReference type="AlphaFoldDB" id="S9P7P6"/>
<feature type="domain" description="Cupin type-2" evidence="1">
    <location>
        <begin position="89"/>
        <end position="137"/>
    </location>
</feature>
<dbReference type="Gene3D" id="2.60.120.10">
    <property type="entry name" value="Jelly Rolls"/>
    <property type="match status" value="1"/>
</dbReference>
<accession>S9P7P6</accession>